<evidence type="ECO:0000313" key="2">
    <source>
        <dbReference type="Proteomes" id="UP001317629"/>
    </source>
</evidence>
<proteinExistence type="predicted"/>
<reference evidence="1 2" key="1">
    <citation type="journal article" date="2023" name="Int. J. Syst. Evol. Microbiol.">
        <title>Methylocystis iwaonis sp. nov., a type II methane-oxidizing bacterium from surface soil of a rice paddy field in Japan, and emended description of the genus Methylocystis (ex Whittenbury et al. 1970) Bowman et al. 1993.</title>
        <authorList>
            <person name="Kaise H."/>
            <person name="Sawadogo J.B."/>
            <person name="Alam M.S."/>
            <person name="Ueno C."/>
            <person name="Dianou D."/>
            <person name="Shinjo R."/>
            <person name="Asakawa S."/>
        </authorList>
    </citation>
    <scope>NUCLEOTIDE SEQUENCE [LARGE SCALE GENOMIC DNA]</scope>
    <source>
        <strain evidence="1 2">SS37A-Re</strain>
    </source>
</reference>
<gene>
    <name evidence="1" type="ORF">SS37A_34920</name>
</gene>
<dbReference type="EMBL" id="AP027142">
    <property type="protein sequence ID" value="BDV35963.1"/>
    <property type="molecule type" value="Genomic_DNA"/>
</dbReference>
<protein>
    <recommendedName>
        <fullName evidence="3">DUF2946 domain-containing protein</fullName>
    </recommendedName>
</protein>
<dbReference type="Pfam" id="PF11162">
    <property type="entry name" value="DUF2946"/>
    <property type="match status" value="1"/>
</dbReference>
<dbReference type="InterPro" id="IPR021333">
    <property type="entry name" value="DUF2946"/>
</dbReference>
<accession>A0ABN6VJR2</accession>
<sequence length="140" mass="14537">MSHMRDIGERIRVAIVIAAVWALMFGVSASGAAVAGATDTVLKNNDKTAVGLFACFKRHMTQRADAASDKAPGTDYAGKHHCPCCLAASMAAAVLPERLAPVTRPLQAQRPVSYSVAATFARDGCSSPSINGARAPPSIV</sequence>
<evidence type="ECO:0008006" key="3">
    <source>
        <dbReference type="Google" id="ProtNLM"/>
    </source>
</evidence>
<keyword evidence="2" id="KW-1185">Reference proteome</keyword>
<evidence type="ECO:0000313" key="1">
    <source>
        <dbReference type="EMBL" id="BDV35963.1"/>
    </source>
</evidence>
<organism evidence="1 2">
    <name type="scientific">Methylocystis iwaonis</name>
    <dbReference type="NCBI Taxonomy" id="2885079"/>
    <lineage>
        <taxon>Bacteria</taxon>
        <taxon>Pseudomonadati</taxon>
        <taxon>Pseudomonadota</taxon>
        <taxon>Alphaproteobacteria</taxon>
        <taxon>Hyphomicrobiales</taxon>
        <taxon>Methylocystaceae</taxon>
        <taxon>Methylocystis</taxon>
    </lineage>
</organism>
<dbReference type="RefSeq" id="WP_281929492.1">
    <property type="nucleotide sequence ID" value="NZ_AP027142.1"/>
</dbReference>
<dbReference type="Proteomes" id="UP001317629">
    <property type="component" value="Chromosome"/>
</dbReference>
<name>A0ABN6VJR2_9HYPH</name>